<sequence>MNGFPPWPVPRQTGDLDDPDGPPPVPDGVPGETPGGAAIPDAEGWRGDADDDPGPPAGPSGEGEPDDVLADESEETPDPGDVLARLASLLGLSPSTIGVGDLWVRGQNATGPGATAIGTLNITAARVDGGGRTWVETLTGSWVRQLADGYAPAPSDPQLDRHLKQRHLVCLSGSADTGRHAAACLSSARRHGYDRVAVLHAEQPTDLLLRDAPWRDGHGYVWRLTEAAARNLDGIALVGLAARAEATGATLVLVGDFDRRDQDLAGHLVEHRPADAVDVFRAQLRRQLRGRCVGWCAPGCVGDCVDGYVEDECVANPLLAAHLAGGPRPGEVVRLAELLARSAPRGAELTERLERSLPRQLRDRAARILAAVDGGDMPAWDVDRRRAFRLACAVLAGQPVAEIHAAAGALAPPGLGGAGLGLGFVGSGGPGLAPAPAGALPAFPAAGTSPEPPPVAAAGGAADVLLGPVLREAVLVVDDDRVPGGRRIEFAPGNEPLRRGLLEVAWTDWWLPEQLLAWLGGLVREGTPGVRQAAAGAVGWSAVHGVHAALHTVDQLARERRAGVRQAAAIALVGMAMQPELRQRVRVELDRWATGGAAHLRDTVARAYALGLARLWPETALVQLRRVAEARMQRRNNSVVRGLVEVYVAGHAASVLPALAEWAVAEDQPEVRLHAGRALRVLADRWVPAPRESWPELLDLARAGTVRMSDLATCWATALSLPGTAYRAWRTLGFWLNRADGNPEVAALCLHLVDLVVAGREPLRHRLDHQLRHVWGPLMPRNTLLRHVRRLIDEDPS</sequence>
<evidence type="ECO:0000313" key="2">
    <source>
        <dbReference type="EMBL" id="QLK00417.1"/>
    </source>
</evidence>
<organism evidence="2">
    <name type="scientific">Micromonospora carbonacea</name>
    <dbReference type="NCBI Taxonomy" id="47853"/>
    <lineage>
        <taxon>Bacteria</taxon>
        <taxon>Bacillati</taxon>
        <taxon>Actinomycetota</taxon>
        <taxon>Actinomycetes</taxon>
        <taxon>Micromonosporales</taxon>
        <taxon>Micromonosporaceae</taxon>
        <taxon>Micromonospora</taxon>
    </lineage>
</organism>
<gene>
    <name evidence="2" type="ORF">HZU44_10385</name>
</gene>
<feature type="region of interest" description="Disordered" evidence="1">
    <location>
        <begin position="1"/>
        <end position="80"/>
    </location>
</feature>
<dbReference type="AlphaFoldDB" id="A0A7D5YIP9"/>
<reference evidence="2" key="1">
    <citation type="submission" date="2020-08" db="EMBL/GenBank/DDBJ databases">
        <title>A bifunctional nitrone conjugated secondary metabolite targeting the ribosome.</title>
        <authorList>
            <person name="Limbrick E.M."/>
            <person name="Graf M."/>
            <person name="Derewacz D.K."/>
            <person name="Nguyen F."/>
            <person name="Spraggins J.M."/>
            <person name="Wieland M."/>
            <person name="Ynigez-Gutierrez A.E."/>
            <person name="Reisman B.J."/>
            <person name="Zinshteyn B."/>
            <person name="McCulloch K."/>
            <person name="Iverson T.M."/>
            <person name="Green R."/>
            <person name="Wilson D.N."/>
            <person name="Bachmann B.O."/>
        </authorList>
    </citation>
    <scope>NUCLEOTIDE SEQUENCE</scope>
    <source>
        <strain evidence="2">Africana</strain>
    </source>
</reference>
<feature type="compositionally biased region" description="Acidic residues" evidence="1">
    <location>
        <begin position="63"/>
        <end position="78"/>
    </location>
</feature>
<protein>
    <submittedName>
        <fullName evidence="2">Uncharacterized protein</fullName>
    </submittedName>
</protein>
<proteinExistence type="predicted"/>
<accession>A0A7D5YIP9</accession>
<dbReference type="EMBL" id="CP058905">
    <property type="protein sequence ID" value="QLK00417.1"/>
    <property type="molecule type" value="Genomic_DNA"/>
</dbReference>
<evidence type="ECO:0000256" key="1">
    <source>
        <dbReference type="SAM" id="MobiDB-lite"/>
    </source>
</evidence>
<name>A0A7D5YIP9_9ACTN</name>